<gene>
    <name evidence="5" type="ORF">MKO06_15500</name>
</gene>
<keyword evidence="6" id="KW-1185">Reference proteome</keyword>
<dbReference type="AlphaFoldDB" id="A0A9X2KZY2"/>
<dbReference type="PANTHER" id="PTHR47893:SF1">
    <property type="entry name" value="REGULATORY PROTEIN PCHR"/>
    <property type="match status" value="1"/>
</dbReference>
<keyword evidence="1" id="KW-0805">Transcription regulation</keyword>
<dbReference type="Pfam" id="PF12833">
    <property type="entry name" value="HTH_18"/>
    <property type="match status" value="1"/>
</dbReference>
<dbReference type="Gene3D" id="1.10.10.60">
    <property type="entry name" value="Homeodomain-like"/>
    <property type="match status" value="1"/>
</dbReference>
<dbReference type="GO" id="GO:0043565">
    <property type="term" value="F:sequence-specific DNA binding"/>
    <property type="evidence" value="ECO:0007669"/>
    <property type="project" value="InterPro"/>
</dbReference>
<dbReference type="GO" id="GO:0003700">
    <property type="term" value="F:DNA-binding transcription factor activity"/>
    <property type="evidence" value="ECO:0007669"/>
    <property type="project" value="InterPro"/>
</dbReference>
<dbReference type="InterPro" id="IPR009057">
    <property type="entry name" value="Homeodomain-like_sf"/>
</dbReference>
<accession>A0A9X2KZY2</accession>
<keyword evidence="3" id="KW-0804">Transcription</keyword>
<dbReference type="InterPro" id="IPR020449">
    <property type="entry name" value="Tscrpt_reg_AraC-type_HTH"/>
</dbReference>
<dbReference type="EMBL" id="JANCNS010000003">
    <property type="protein sequence ID" value="MCP9201314.1"/>
    <property type="molecule type" value="Genomic_DNA"/>
</dbReference>
<dbReference type="SMART" id="SM00342">
    <property type="entry name" value="HTH_ARAC"/>
    <property type="match status" value="1"/>
</dbReference>
<proteinExistence type="predicted"/>
<sequence>MGREFNHNKLEELCDFVIEVSKGNFTLQVDPKNSGELTPLVMLHNIMNEELNTLFHISHGGKSHPEVNLISILAHPNLDNAFISSSTMKLIHMDQTPKRMNSILTPSSYEKLYKSIQKRHSWKKPAKKLNIDFITGKGLILKTTAVLEIVDPSDNNSLILINAYNLEYKNDKLEKYRRGIDTIRTKYPSRNRSMLLQENREMIESLQRHLIQTLDQKFPGMKALAEKFNASESKLKKGFKHYYHISIYKFLQQKRFEKAHLLLTQTEKPVSTIARECGFVSAAHFSRSFKEKFGYRPTDVQRRPE</sequence>
<evidence type="ECO:0000256" key="3">
    <source>
        <dbReference type="ARBA" id="ARBA00023163"/>
    </source>
</evidence>
<evidence type="ECO:0000313" key="5">
    <source>
        <dbReference type="EMBL" id="MCP9201314.1"/>
    </source>
</evidence>
<evidence type="ECO:0000313" key="6">
    <source>
        <dbReference type="Proteomes" id="UP001155280"/>
    </source>
</evidence>
<keyword evidence="2" id="KW-0238">DNA-binding</keyword>
<organism evidence="5 6">
    <name type="scientific">Christiangramia oceanisediminis</name>
    <dbReference type="NCBI Taxonomy" id="2920386"/>
    <lineage>
        <taxon>Bacteria</taxon>
        <taxon>Pseudomonadati</taxon>
        <taxon>Bacteroidota</taxon>
        <taxon>Flavobacteriia</taxon>
        <taxon>Flavobacteriales</taxon>
        <taxon>Flavobacteriaceae</taxon>
        <taxon>Christiangramia</taxon>
    </lineage>
</organism>
<evidence type="ECO:0000256" key="1">
    <source>
        <dbReference type="ARBA" id="ARBA00023015"/>
    </source>
</evidence>
<reference evidence="5" key="1">
    <citation type="submission" date="2022-07" db="EMBL/GenBank/DDBJ databases">
        <title>Gramela sediminis sp. nov., isolated from deep-sea sediment of the Indian Ocean.</title>
        <authorList>
            <person name="Shi H."/>
        </authorList>
    </citation>
    <scope>NUCLEOTIDE SEQUENCE</scope>
    <source>
        <strain evidence="5">GC03-9</strain>
    </source>
</reference>
<dbReference type="PANTHER" id="PTHR47893">
    <property type="entry name" value="REGULATORY PROTEIN PCHR"/>
    <property type="match status" value="1"/>
</dbReference>
<evidence type="ECO:0000256" key="2">
    <source>
        <dbReference type="ARBA" id="ARBA00023125"/>
    </source>
</evidence>
<evidence type="ECO:0000259" key="4">
    <source>
        <dbReference type="PROSITE" id="PS01124"/>
    </source>
</evidence>
<dbReference type="RefSeq" id="WP_241552179.1">
    <property type="nucleotide sequence ID" value="NZ_JANCNS010000003.1"/>
</dbReference>
<dbReference type="PROSITE" id="PS01124">
    <property type="entry name" value="HTH_ARAC_FAMILY_2"/>
    <property type="match status" value="1"/>
</dbReference>
<dbReference type="SUPFAM" id="SSF46689">
    <property type="entry name" value="Homeodomain-like"/>
    <property type="match status" value="1"/>
</dbReference>
<name>A0A9X2KZY2_9FLAO</name>
<protein>
    <submittedName>
        <fullName evidence="5">AraC family transcriptional regulator</fullName>
    </submittedName>
</protein>
<comment type="caution">
    <text evidence="5">The sequence shown here is derived from an EMBL/GenBank/DDBJ whole genome shotgun (WGS) entry which is preliminary data.</text>
</comment>
<dbReference type="InterPro" id="IPR018060">
    <property type="entry name" value="HTH_AraC"/>
</dbReference>
<feature type="domain" description="HTH araC/xylS-type" evidence="4">
    <location>
        <begin position="204"/>
        <end position="303"/>
    </location>
</feature>
<dbReference type="Proteomes" id="UP001155280">
    <property type="component" value="Unassembled WGS sequence"/>
</dbReference>
<dbReference type="InterPro" id="IPR053142">
    <property type="entry name" value="PchR_regulatory_protein"/>
</dbReference>
<dbReference type="PRINTS" id="PR00032">
    <property type="entry name" value="HTHARAC"/>
</dbReference>